<comment type="subcellular location">
    <subcellularLocation>
        <location evidence="1 10">Cell outer membrane</location>
    </subcellularLocation>
</comment>
<feature type="domain" description="NolW-like" evidence="14">
    <location>
        <begin position="264"/>
        <end position="343"/>
    </location>
</feature>
<evidence type="ECO:0000256" key="9">
    <source>
        <dbReference type="ARBA" id="ARBA00023237"/>
    </source>
</evidence>
<dbReference type="InterPro" id="IPR038591">
    <property type="entry name" value="NolW-like_sf"/>
</dbReference>
<organism evidence="16 17">
    <name type="scientific">Abyssibacter profundi</name>
    <dbReference type="NCBI Taxonomy" id="2182787"/>
    <lineage>
        <taxon>Bacteria</taxon>
        <taxon>Pseudomonadati</taxon>
        <taxon>Pseudomonadota</taxon>
        <taxon>Gammaproteobacteria</taxon>
        <taxon>Chromatiales</taxon>
        <taxon>Oceanococcaceae</taxon>
        <taxon>Abyssibacter</taxon>
    </lineage>
</organism>
<keyword evidence="8" id="KW-0472">Membrane</keyword>
<evidence type="ECO:0000256" key="4">
    <source>
        <dbReference type="ARBA" id="ARBA00022452"/>
    </source>
</evidence>
<dbReference type="InterPro" id="IPR013356">
    <property type="entry name" value="T2SS_GspD"/>
</dbReference>
<dbReference type="Pfam" id="PF03958">
    <property type="entry name" value="Secretin_N"/>
    <property type="match status" value="3"/>
</dbReference>
<evidence type="ECO:0000256" key="5">
    <source>
        <dbReference type="ARBA" id="ARBA00022692"/>
    </source>
</evidence>
<comment type="similarity">
    <text evidence="2">Belongs to the bacterial secretin family. GSP D subfamily.</text>
</comment>
<dbReference type="PANTHER" id="PTHR30332">
    <property type="entry name" value="PROBABLE GENERAL SECRETION PATHWAY PROTEIN D"/>
    <property type="match status" value="1"/>
</dbReference>
<dbReference type="InterPro" id="IPR004846">
    <property type="entry name" value="T2SS/T3SS_dom"/>
</dbReference>
<protein>
    <submittedName>
        <fullName evidence="16">Type II secretion system protein GspD</fullName>
    </submittedName>
</protein>
<feature type="domain" description="Type II/III secretion system secretin-like" evidence="13">
    <location>
        <begin position="431"/>
        <end position="599"/>
    </location>
</feature>
<dbReference type="PANTHER" id="PTHR30332:SF24">
    <property type="entry name" value="SECRETIN GSPD-RELATED"/>
    <property type="match status" value="1"/>
</dbReference>
<dbReference type="InterPro" id="IPR005644">
    <property type="entry name" value="NolW-like"/>
</dbReference>
<feature type="domain" description="NolW-like" evidence="14">
    <location>
        <begin position="127"/>
        <end position="186"/>
    </location>
</feature>
<comment type="caution">
    <text evidence="16">The sequence shown here is derived from an EMBL/GenBank/DDBJ whole genome shotgun (WGS) entry which is preliminary data.</text>
</comment>
<keyword evidence="17" id="KW-1185">Reference proteome</keyword>
<evidence type="ECO:0000259" key="13">
    <source>
        <dbReference type="Pfam" id="PF00263"/>
    </source>
</evidence>
<dbReference type="Pfam" id="PF00263">
    <property type="entry name" value="Secretin"/>
    <property type="match status" value="1"/>
</dbReference>
<evidence type="ECO:0000259" key="15">
    <source>
        <dbReference type="Pfam" id="PF21305"/>
    </source>
</evidence>
<evidence type="ECO:0000256" key="6">
    <source>
        <dbReference type="ARBA" id="ARBA00022729"/>
    </source>
</evidence>
<evidence type="ECO:0000256" key="8">
    <source>
        <dbReference type="ARBA" id="ARBA00023136"/>
    </source>
</evidence>
<reference evidence="16 17" key="1">
    <citation type="submission" date="2018-05" db="EMBL/GenBank/DDBJ databases">
        <title>Abyssibacter profundi OUC007T gen. nov., sp. nov, a marine bacterium isolated from seawater of the Mariana Trench.</title>
        <authorList>
            <person name="Zhou S."/>
        </authorList>
    </citation>
    <scope>NUCLEOTIDE SEQUENCE [LARGE SCALE GENOMIC DNA]</scope>
    <source>
        <strain evidence="16 17">OUC007</strain>
    </source>
</reference>
<evidence type="ECO:0000256" key="3">
    <source>
        <dbReference type="ARBA" id="ARBA00022448"/>
    </source>
</evidence>
<dbReference type="PRINTS" id="PR00811">
    <property type="entry name" value="BCTERIALGSPD"/>
</dbReference>
<evidence type="ECO:0000256" key="12">
    <source>
        <dbReference type="SAM" id="SignalP"/>
    </source>
</evidence>
<feature type="domain" description="GspD-like N0" evidence="15">
    <location>
        <begin position="32"/>
        <end position="101"/>
    </location>
</feature>
<name>A0A363UK93_9GAMM</name>
<dbReference type="GO" id="GO:0015628">
    <property type="term" value="P:protein secretion by the type II secretion system"/>
    <property type="evidence" value="ECO:0007669"/>
    <property type="project" value="InterPro"/>
</dbReference>
<accession>A0A363UK93</accession>
<sequence length="719" mass="76439">MTLGTLIRSLAAALLLLQISLVSAQSASQATLNLKDADINTLISTVSEITGKNFIIDPRVKGKVTVLSSTPMSAEGVYETFLAVLQVHGFAAIPAGEAIKIIPEVNAKQDGAPTRGPQRLAPDDVVTRVFTIDNVPAAQLVPILRPLVPQYGHLAAYAPSNMLIISDRVSNVARLRTIIRQIDTSSDREFELIRLTHASARDIAQTLTTLTQQDRKTDPTTTPITILADERTNALLIGGDKATRNQFRGIITELDLPLEDSGSTQVIYLRYASAENLGPVLQGYVEQVAANEAGGQNKQAGSSASVVKVIPEPDTNALVVTAPPKIMRAVKDVVSQLDIRRAQVLVEAIIAEVSESKSRELGIDSVVYDNDRIAAANILDADTLNILGSVAGAATGSITGAAAAALIEQGITAAGGRVNENGTSFLFLLKALAGDGNTNILSTPTLVTMDNEEAEISVGQEVPFLSGQFSNTGTSSTTGIVNPFQTIDRKDVGITLGITPQINEGDTIQLKISQEVSAVSAGSAGAVDLVTNKRSLTTTVMVDSGDILVLGGLIDDQVQETERRTPILGSIPILGNLFKFRSVSKNKQNLMIFIRPVVLRDRETADYYTRQKYDTIRNVQLESHSGGISILGGAKRPLLDDIDRLEAQPRGARESGPARVDPATPKAYPRTPAGAAAAPSQPGNEQPATQPPAESDDDRDPGFKKSESGNTARRAHWPK</sequence>
<keyword evidence="6 12" id="KW-0732">Signal</keyword>
<dbReference type="RefSeq" id="WP_109720435.1">
    <property type="nucleotide sequence ID" value="NZ_QEQK01000008.1"/>
</dbReference>
<keyword evidence="3 10" id="KW-0813">Transport</keyword>
<keyword evidence="5" id="KW-0812">Transmembrane</keyword>
<dbReference type="AlphaFoldDB" id="A0A363UK93"/>
<feature type="region of interest" description="Disordered" evidence="11">
    <location>
        <begin position="647"/>
        <end position="719"/>
    </location>
</feature>
<dbReference type="NCBIfam" id="TIGR02517">
    <property type="entry name" value="type_II_gspD"/>
    <property type="match status" value="1"/>
</dbReference>
<evidence type="ECO:0000313" key="17">
    <source>
        <dbReference type="Proteomes" id="UP000251800"/>
    </source>
</evidence>
<feature type="signal peptide" evidence="12">
    <location>
        <begin position="1"/>
        <end position="24"/>
    </location>
</feature>
<keyword evidence="4" id="KW-1134">Transmembrane beta strand</keyword>
<dbReference type="InterPro" id="IPR001775">
    <property type="entry name" value="GspD/PilQ"/>
</dbReference>
<feature type="domain" description="NolW-like" evidence="14">
    <location>
        <begin position="191"/>
        <end position="257"/>
    </location>
</feature>
<evidence type="ECO:0000259" key="14">
    <source>
        <dbReference type="Pfam" id="PF03958"/>
    </source>
</evidence>
<keyword evidence="7" id="KW-0653">Protein transport</keyword>
<dbReference type="Gene3D" id="3.30.1370.120">
    <property type="match status" value="3"/>
</dbReference>
<feature type="chain" id="PRO_5016569203" evidence="12">
    <location>
        <begin position="25"/>
        <end position="719"/>
    </location>
</feature>
<dbReference type="EMBL" id="QEQK01000008">
    <property type="protein sequence ID" value="PWN55824.1"/>
    <property type="molecule type" value="Genomic_DNA"/>
</dbReference>
<evidence type="ECO:0000256" key="7">
    <source>
        <dbReference type="ARBA" id="ARBA00022927"/>
    </source>
</evidence>
<evidence type="ECO:0000313" key="16">
    <source>
        <dbReference type="EMBL" id="PWN55824.1"/>
    </source>
</evidence>
<dbReference type="Pfam" id="PF21305">
    <property type="entry name" value="type_II_gspD_N0"/>
    <property type="match status" value="1"/>
</dbReference>
<evidence type="ECO:0000256" key="11">
    <source>
        <dbReference type="SAM" id="MobiDB-lite"/>
    </source>
</evidence>
<dbReference type="Proteomes" id="UP000251800">
    <property type="component" value="Unassembled WGS sequence"/>
</dbReference>
<evidence type="ECO:0000256" key="1">
    <source>
        <dbReference type="ARBA" id="ARBA00004442"/>
    </source>
</evidence>
<evidence type="ECO:0000256" key="10">
    <source>
        <dbReference type="RuleBase" id="RU004004"/>
    </source>
</evidence>
<proteinExistence type="inferred from homology"/>
<feature type="compositionally biased region" description="Low complexity" evidence="11">
    <location>
        <begin position="667"/>
        <end position="682"/>
    </location>
</feature>
<dbReference type="GO" id="GO:0015627">
    <property type="term" value="C:type II protein secretion system complex"/>
    <property type="evidence" value="ECO:0007669"/>
    <property type="project" value="InterPro"/>
</dbReference>
<dbReference type="InterPro" id="IPR049371">
    <property type="entry name" value="GspD-like_N0"/>
</dbReference>
<keyword evidence="9" id="KW-0998">Cell outer membrane</keyword>
<evidence type="ECO:0000256" key="2">
    <source>
        <dbReference type="ARBA" id="ARBA00006980"/>
    </source>
</evidence>
<dbReference type="InterPro" id="IPR050810">
    <property type="entry name" value="Bact_Secretion_Sys_Channel"/>
</dbReference>
<dbReference type="GO" id="GO:0009279">
    <property type="term" value="C:cell outer membrane"/>
    <property type="evidence" value="ECO:0007669"/>
    <property type="project" value="UniProtKB-SubCell"/>
</dbReference>
<dbReference type="OrthoDB" id="9775455at2"/>
<gene>
    <name evidence="16" type="primary">gspD</name>
    <name evidence="16" type="ORF">DEH80_10415</name>
</gene>